<protein>
    <submittedName>
        <fullName evidence="1">Uncharacterized protein</fullName>
    </submittedName>
</protein>
<dbReference type="HOGENOM" id="CLU_2439386_0_0_11"/>
<proteinExistence type="predicted"/>
<dbReference type="Proteomes" id="UP000032234">
    <property type="component" value="Chromosome"/>
</dbReference>
<sequence>MLYEVITVLNQLMTESGRSWCAGTILMIWPASMDPSRVTNPAATIITARKTSPVASPRRMPRAAIQLTAGSTARARKKAMRMLISRPMSW</sequence>
<dbReference type="KEGG" id="scw:TU94_24420"/>
<accession>A0A0C5GI56</accession>
<reference evidence="1 2" key="1">
    <citation type="submission" date="2015-02" db="EMBL/GenBank/DDBJ databases">
        <title>Genome sequence of thermotolerant Streptomyces cyaneogriseus subsp. Noncyanogenus NMWT1, the producer of nematocidal antibiotics nemadectin.</title>
        <authorList>
            <person name="Wang H."/>
            <person name="Li C."/>
            <person name="Xiang W."/>
            <person name="Wang X."/>
        </authorList>
    </citation>
    <scope>NUCLEOTIDE SEQUENCE [LARGE SCALE GENOMIC DNA]</scope>
    <source>
        <strain evidence="1 2">NMWT 1</strain>
    </source>
</reference>
<evidence type="ECO:0000313" key="1">
    <source>
        <dbReference type="EMBL" id="AJP04146.1"/>
    </source>
</evidence>
<dbReference type="PATRIC" id="fig|477245.3.peg.5152"/>
<gene>
    <name evidence="1" type="ORF">TU94_24420</name>
</gene>
<keyword evidence="2" id="KW-1185">Reference proteome</keyword>
<organism evidence="1 2">
    <name type="scientific">Streptomyces cyaneogriseus subsp. noncyanogenus</name>
    <dbReference type="NCBI Taxonomy" id="477245"/>
    <lineage>
        <taxon>Bacteria</taxon>
        <taxon>Bacillati</taxon>
        <taxon>Actinomycetota</taxon>
        <taxon>Actinomycetes</taxon>
        <taxon>Kitasatosporales</taxon>
        <taxon>Streptomycetaceae</taxon>
        <taxon>Streptomyces</taxon>
    </lineage>
</organism>
<dbReference type="EMBL" id="CP010849">
    <property type="protein sequence ID" value="AJP04146.1"/>
    <property type="molecule type" value="Genomic_DNA"/>
</dbReference>
<evidence type="ECO:0000313" key="2">
    <source>
        <dbReference type="Proteomes" id="UP000032234"/>
    </source>
</evidence>
<dbReference type="AlphaFoldDB" id="A0A0C5GI56"/>
<name>A0A0C5GI56_9ACTN</name>